<dbReference type="Proteomes" id="UP001413721">
    <property type="component" value="Unassembled WGS sequence"/>
</dbReference>
<dbReference type="InterPro" id="IPR015422">
    <property type="entry name" value="PyrdxlP-dep_Trfase_small"/>
</dbReference>
<dbReference type="SUPFAM" id="SSF53383">
    <property type="entry name" value="PLP-dependent transferases"/>
    <property type="match status" value="1"/>
</dbReference>
<comment type="caution">
    <text evidence="7">The sequence shown here is derived from an EMBL/GenBank/DDBJ whole genome shotgun (WGS) entry which is preliminary data.</text>
</comment>
<keyword evidence="3" id="KW-0596">Phosphopantetheine</keyword>
<proteinExistence type="predicted"/>
<dbReference type="PROSITE" id="PS00012">
    <property type="entry name" value="PHOSPHOPANTETHEINE"/>
    <property type="match status" value="1"/>
</dbReference>
<keyword evidence="4" id="KW-0597">Phosphoprotein</keyword>
<reference evidence="7 8" key="1">
    <citation type="submission" date="2024-03" db="EMBL/GenBank/DDBJ databases">
        <title>High-quality draft genome sequencing of Tistrella sp. BH-R2-4.</title>
        <authorList>
            <person name="Dong C."/>
        </authorList>
    </citation>
    <scope>NUCLEOTIDE SEQUENCE [LARGE SCALE GENOMIC DNA]</scope>
    <source>
        <strain evidence="7 8">BH-R2-4</strain>
    </source>
</reference>
<evidence type="ECO:0000256" key="3">
    <source>
        <dbReference type="ARBA" id="ARBA00022450"/>
    </source>
</evidence>
<keyword evidence="7" id="KW-0808">Transferase</keyword>
<dbReference type="Pfam" id="PF00202">
    <property type="entry name" value="Aminotran_3"/>
    <property type="match status" value="1"/>
</dbReference>
<dbReference type="SUPFAM" id="SSF52777">
    <property type="entry name" value="CoA-dependent acyltransferases"/>
    <property type="match status" value="2"/>
</dbReference>
<dbReference type="InterPro" id="IPR020806">
    <property type="entry name" value="PKS_PP-bd"/>
</dbReference>
<accession>A0ABU9YL32</accession>
<dbReference type="EMBL" id="JBBKTW010000005">
    <property type="protein sequence ID" value="MEN2989519.1"/>
    <property type="molecule type" value="Genomic_DNA"/>
</dbReference>
<comment type="cofactor">
    <cofactor evidence="1">
        <name>pyridoxal 5'-phosphate</name>
        <dbReference type="ChEBI" id="CHEBI:597326"/>
    </cofactor>
</comment>
<dbReference type="InterPro" id="IPR015421">
    <property type="entry name" value="PyrdxlP-dep_Trfase_major"/>
</dbReference>
<dbReference type="Pfam" id="PF00668">
    <property type="entry name" value="Condensation"/>
    <property type="match status" value="1"/>
</dbReference>
<feature type="domain" description="Carrier" evidence="6">
    <location>
        <begin position="8"/>
        <end position="86"/>
    </location>
</feature>
<evidence type="ECO:0000256" key="1">
    <source>
        <dbReference type="ARBA" id="ARBA00001933"/>
    </source>
</evidence>
<evidence type="ECO:0000256" key="2">
    <source>
        <dbReference type="ARBA" id="ARBA00001957"/>
    </source>
</evidence>
<dbReference type="SUPFAM" id="SSF47336">
    <property type="entry name" value="ACP-like"/>
    <property type="match status" value="1"/>
</dbReference>
<dbReference type="GO" id="GO:0008483">
    <property type="term" value="F:transaminase activity"/>
    <property type="evidence" value="ECO:0007669"/>
    <property type="project" value="UniProtKB-KW"/>
</dbReference>
<evidence type="ECO:0000313" key="7">
    <source>
        <dbReference type="EMBL" id="MEN2989519.1"/>
    </source>
</evidence>
<dbReference type="Pfam" id="PF00550">
    <property type="entry name" value="PP-binding"/>
    <property type="match status" value="1"/>
</dbReference>
<keyword evidence="5" id="KW-0663">Pyridoxal phosphate</keyword>
<dbReference type="InterPro" id="IPR005814">
    <property type="entry name" value="Aminotrans_3"/>
</dbReference>
<dbReference type="CDD" id="cd00610">
    <property type="entry name" value="OAT_like"/>
    <property type="match status" value="1"/>
</dbReference>
<keyword evidence="7" id="KW-0032">Aminotransferase</keyword>
<comment type="cofactor">
    <cofactor evidence="2">
        <name>pantetheine 4'-phosphate</name>
        <dbReference type="ChEBI" id="CHEBI:47942"/>
    </cofactor>
</comment>
<protein>
    <submittedName>
        <fullName evidence="7">Aminotransferase class III-fold pyridoxal phosphate-dependent enzyme</fullName>
    </submittedName>
</protein>
<keyword evidence="8" id="KW-1185">Reference proteome</keyword>
<dbReference type="SMART" id="SM00823">
    <property type="entry name" value="PKS_PP"/>
    <property type="match status" value="1"/>
</dbReference>
<dbReference type="InterPro" id="IPR009081">
    <property type="entry name" value="PP-bd_ACP"/>
</dbReference>
<dbReference type="Gene3D" id="3.40.640.10">
    <property type="entry name" value="Type I PLP-dependent aspartate aminotransferase-like (Major domain)"/>
    <property type="match status" value="1"/>
</dbReference>
<evidence type="ECO:0000256" key="5">
    <source>
        <dbReference type="ARBA" id="ARBA00022898"/>
    </source>
</evidence>
<dbReference type="InterPro" id="IPR001242">
    <property type="entry name" value="Condensation_dom"/>
</dbReference>
<dbReference type="InterPro" id="IPR023213">
    <property type="entry name" value="CAT-like_dom_sf"/>
</dbReference>
<gene>
    <name evidence="7" type="ORF">WG926_14480</name>
</gene>
<dbReference type="PANTHER" id="PTHR43713">
    <property type="entry name" value="GLUTAMATE-1-SEMIALDEHYDE 2,1-AMINOMUTASE"/>
    <property type="match status" value="1"/>
</dbReference>
<evidence type="ECO:0000259" key="6">
    <source>
        <dbReference type="PROSITE" id="PS50075"/>
    </source>
</evidence>
<evidence type="ECO:0000313" key="8">
    <source>
        <dbReference type="Proteomes" id="UP001413721"/>
    </source>
</evidence>
<dbReference type="InterPro" id="IPR015424">
    <property type="entry name" value="PyrdxlP-dep_Trfase"/>
</dbReference>
<dbReference type="Gene3D" id="3.30.559.10">
    <property type="entry name" value="Chloramphenicol acetyltransferase-like domain"/>
    <property type="match status" value="1"/>
</dbReference>
<dbReference type="PANTHER" id="PTHR43713:SF3">
    <property type="entry name" value="GLUTAMATE-1-SEMIALDEHYDE 2,1-AMINOMUTASE 1, CHLOROPLASTIC-RELATED"/>
    <property type="match status" value="1"/>
</dbReference>
<sequence>MADNQRPGAVSAIIDHIVQELAHSLDQPPASIDPDVLFVDMGADSLMLAEALQDINQRYRVSLPIGEIYESVNTIAKVADYIHNHGQWSEVLGSEVLGREVPGQKVPGREAVEAPAPAMAPAPALAGAVPAEAGAVEDIVRRQLDLMERQLRLLAGQPAVVPPVAATPIVSATPTPVAAAPVTAAPAAPAGDGDRFSAFAVKLDRDGRDEDPRKLAHITALARTHNARTGGSKAMAQQYRRVLADNRVSAGFRPLLKDMVYPVLAETAEGAHLVDIDGNRYVDFTMGFGVHLFGHAPDFITSRVRAQIDRGMAIGPQSPMAGRVAELIAELTGHDRVVFCNSGTEATMTALRLARLKAGQAMAGREQPPREQVVIFRNSYHGSFDGFLARSAAGGQTRPASLGTPPSMVADTVVLDYGDPEALRHIEDNHARIAAVLVEPVQSRAPAMRPAAFLAELRAITAARDIVLIFDEVISGFRCARGGAQDYFGVRADICTYGKVVGGGMPIGVVAGSAACLDGIDGGWWQYGDASYPAGSTIFFAGTFSKHPLTMAASLAVLEHLAADDGSLHDRLNATTEALAGRLTQVFRDTGADVTIEQFSSLFRFASKGNLDLFFYQLLANGIYIWEGRNCFLSTAHAQADLDRLVDVVRATCAELVPLGLMPALPTAVGSVAAGSTATGSTAASRDALAVVDDRLPLSDAQQRFYRLDRSGPDGRAACNISFGFLFEAGIDPARLARAVTDEIRRHDALSLVPDLDLGAQAPADPERLAVVVADQAGPASPDRVERMMAAEQMTPLDLARGETLRLRIDVFEDGAALLGITLHHLVADGWSLSVLLGNIAAAMTGDTPAPALAYGDWIAHEHDYRASERHLADKAFWGPAIEALIAHQVAAATPPGNDGGRFRQGRIGARPGARARLTLTGEVSRGVGDAARAAGTTSFTWLLACTQLFLNRVSRNRLPVIGLPVANRTSRLRGLVGNCVNLLPLLPAEAGDFAAALAATREATSRLFNHARYAYHDICDAYQARAAAAGSAAVAGRETPVDITFNVEPLTGMPSFGGAVPELVAPVNGRIECDLMINLFPLPDGLRIELDYDTGLFAADVVHGWLNLLAKIIENQVAEAIPAREPAAQQMETTLS</sequence>
<dbReference type="InterPro" id="IPR006162">
    <property type="entry name" value="Ppantetheine_attach_site"/>
</dbReference>
<dbReference type="Gene3D" id="1.10.1200.10">
    <property type="entry name" value="ACP-like"/>
    <property type="match status" value="1"/>
</dbReference>
<organism evidence="7 8">
    <name type="scientific">Tistrella arctica</name>
    <dbReference type="NCBI Taxonomy" id="3133430"/>
    <lineage>
        <taxon>Bacteria</taxon>
        <taxon>Pseudomonadati</taxon>
        <taxon>Pseudomonadota</taxon>
        <taxon>Alphaproteobacteria</taxon>
        <taxon>Geminicoccales</taxon>
        <taxon>Geminicoccaceae</taxon>
        <taxon>Tistrella</taxon>
    </lineage>
</organism>
<evidence type="ECO:0000256" key="4">
    <source>
        <dbReference type="ARBA" id="ARBA00022553"/>
    </source>
</evidence>
<dbReference type="Gene3D" id="3.90.1150.10">
    <property type="entry name" value="Aspartate Aminotransferase, domain 1"/>
    <property type="match status" value="1"/>
</dbReference>
<dbReference type="InterPro" id="IPR036736">
    <property type="entry name" value="ACP-like_sf"/>
</dbReference>
<name>A0ABU9YL32_9PROT</name>
<dbReference type="PROSITE" id="PS50075">
    <property type="entry name" value="CARRIER"/>
    <property type="match status" value="1"/>
</dbReference>
<dbReference type="RefSeq" id="WP_345933084.1">
    <property type="nucleotide sequence ID" value="NZ_JBBKTV010000004.1"/>
</dbReference>
<dbReference type="SMART" id="SM01294">
    <property type="entry name" value="PKS_PP_betabranch"/>
    <property type="match status" value="1"/>
</dbReference>
<dbReference type="Gene3D" id="3.30.559.30">
    <property type="entry name" value="Nonribosomal peptide synthetase, condensation domain"/>
    <property type="match status" value="1"/>
</dbReference>